<keyword evidence="3 4" id="KW-0472">Membrane</keyword>
<dbReference type="InterPro" id="IPR001460">
    <property type="entry name" value="PCN-bd_Tpept"/>
</dbReference>
<comment type="subcellular location">
    <subcellularLocation>
        <location evidence="1">Membrane</location>
    </subcellularLocation>
</comment>
<dbReference type="SUPFAM" id="SSF56601">
    <property type="entry name" value="beta-lactamase/transpeptidase-like"/>
    <property type="match status" value="1"/>
</dbReference>
<organism evidence="7 8">
    <name type="scientific">Moorena producens (strain JHB)</name>
    <dbReference type="NCBI Taxonomy" id="1454205"/>
    <lineage>
        <taxon>Bacteria</taxon>
        <taxon>Bacillati</taxon>
        <taxon>Cyanobacteriota</taxon>
        <taxon>Cyanophyceae</taxon>
        <taxon>Coleofasciculales</taxon>
        <taxon>Coleofasciculaceae</taxon>
        <taxon>Moorena</taxon>
    </lineage>
</organism>
<feature type="transmembrane region" description="Helical" evidence="4">
    <location>
        <begin position="12"/>
        <end position="33"/>
    </location>
</feature>
<dbReference type="GO" id="GO:0071555">
    <property type="term" value="P:cell wall organization"/>
    <property type="evidence" value="ECO:0007669"/>
    <property type="project" value="TreeGrafter"/>
</dbReference>
<evidence type="ECO:0000256" key="4">
    <source>
        <dbReference type="SAM" id="Phobius"/>
    </source>
</evidence>
<dbReference type="Gene3D" id="3.40.710.10">
    <property type="entry name" value="DD-peptidase/beta-lactamase superfamily"/>
    <property type="match status" value="1"/>
</dbReference>
<keyword evidence="4" id="KW-1133">Transmembrane helix</keyword>
<reference evidence="8" key="1">
    <citation type="submission" date="2016-10" db="EMBL/GenBank/DDBJ databases">
        <title>Comparative genomics uncovers the prolific and rare metabolic potential of the cyanobacterial genus Moorea.</title>
        <authorList>
            <person name="Leao T."/>
            <person name="Castelao G."/>
            <person name="Korobeynikov A."/>
            <person name="Monroe E.A."/>
            <person name="Podell S."/>
            <person name="Glukhov E."/>
            <person name="Allen E."/>
            <person name="Gerwick W.H."/>
            <person name="Gerwick L."/>
        </authorList>
    </citation>
    <scope>NUCLEOTIDE SEQUENCE [LARGE SCALE GENOMIC DNA]</scope>
    <source>
        <strain evidence="8">JHB</strain>
    </source>
</reference>
<dbReference type="Pfam" id="PF00905">
    <property type="entry name" value="Transpeptidase"/>
    <property type="match status" value="1"/>
</dbReference>
<evidence type="ECO:0000256" key="3">
    <source>
        <dbReference type="ARBA" id="ARBA00023136"/>
    </source>
</evidence>
<accession>A0A1D9GBY2</accession>
<feature type="domain" description="Penicillin-binding protein dimerisation" evidence="6">
    <location>
        <begin position="61"/>
        <end position="167"/>
    </location>
</feature>
<sequence length="577" mass="64097">MKPGKSLGNNRLRLLMIWVIMMAGGSGLLLNLYRLQVSEASSLEEKARRQQMVYMRPFIPRRPIVDRKGNVLAIDRPVYTLYAHPKLFKKSLQEIAALLAPMTKKTPTDLEELFGKRKSGIRLGNTIPEAIADQIARLNLDGLELIRQYSRFYPQNELASDVVGYVNIFDHRGQAGLEYTQEKFLEREVRNIRLSRAGNGALMPGHVPEGFMHLDDLRLQLTIDTRLQRAARSALKQTIKKFNAERGSIIVMNVHNGSLLALVCEPTYNPNQYSKFDVSLFKNWALSDLYEPGSTFKPLNVAIALETGTITAQTLFNDSGKIQIGEWPILNHDYKSVGARGMINPSKILQHSSNVGMVRMIRKMKPEVYYDWLEKLGLKQKVGIELPAETAGQLKSKYKFKVSPIEPATASFGQGFSLTPIQLTQMLGALANGGKLVTPHVVRGLFDTKGNPHWQPRRPAPRRVFSPNTTQTVVEMMETVVTDGSGKASRIPGYRIAGKTGTAQKASPTGGYYSDAKITSFVGILPVESPRYVILAVVDEPQGIAFGSTVAAPLVKSVIEALIAIERIPPSSQNFRQ</sequence>
<evidence type="ECO:0000256" key="2">
    <source>
        <dbReference type="ARBA" id="ARBA00007171"/>
    </source>
</evidence>
<dbReference type="Gene3D" id="3.30.450.330">
    <property type="match status" value="1"/>
</dbReference>
<dbReference type="InterPro" id="IPR036138">
    <property type="entry name" value="PBP_dimer_sf"/>
</dbReference>
<dbReference type="GO" id="GO:0008658">
    <property type="term" value="F:penicillin binding"/>
    <property type="evidence" value="ECO:0007669"/>
    <property type="project" value="InterPro"/>
</dbReference>
<dbReference type="SUPFAM" id="SSF56519">
    <property type="entry name" value="Penicillin binding protein dimerisation domain"/>
    <property type="match status" value="1"/>
</dbReference>
<dbReference type="Proteomes" id="UP000176944">
    <property type="component" value="Chromosome"/>
</dbReference>
<feature type="domain" description="Penicillin-binding protein transpeptidase" evidence="5">
    <location>
        <begin position="247"/>
        <end position="560"/>
    </location>
</feature>
<dbReference type="GO" id="GO:0005886">
    <property type="term" value="C:plasma membrane"/>
    <property type="evidence" value="ECO:0007669"/>
    <property type="project" value="TreeGrafter"/>
</dbReference>
<dbReference type="Gene3D" id="3.90.1310.10">
    <property type="entry name" value="Penicillin-binding protein 2a (Domain 2)"/>
    <property type="match status" value="1"/>
</dbReference>
<evidence type="ECO:0000313" key="7">
    <source>
        <dbReference type="EMBL" id="AOY84975.2"/>
    </source>
</evidence>
<evidence type="ECO:0000259" key="6">
    <source>
        <dbReference type="Pfam" id="PF03717"/>
    </source>
</evidence>
<dbReference type="Pfam" id="PF03717">
    <property type="entry name" value="PBP_dimer"/>
    <property type="match status" value="1"/>
</dbReference>
<evidence type="ECO:0000259" key="5">
    <source>
        <dbReference type="Pfam" id="PF00905"/>
    </source>
</evidence>
<keyword evidence="4" id="KW-0812">Transmembrane</keyword>
<dbReference type="PANTHER" id="PTHR30627">
    <property type="entry name" value="PEPTIDOGLYCAN D,D-TRANSPEPTIDASE"/>
    <property type="match status" value="1"/>
</dbReference>
<name>A0A1D9GBY2_MOOP1</name>
<dbReference type="EMBL" id="CP017708">
    <property type="protein sequence ID" value="AOY84975.2"/>
    <property type="molecule type" value="Genomic_DNA"/>
</dbReference>
<proteinExistence type="inferred from homology"/>
<dbReference type="InterPro" id="IPR050515">
    <property type="entry name" value="Beta-lactam/transpept"/>
</dbReference>
<dbReference type="AlphaFoldDB" id="A0A1D9GBY2"/>
<evidence type="ECO:0000313" key="8">
    <source>
        <dbReference type="Proteomes" id="UP000176944"/>
    </source>
</evidence>
<dbReference type="InterPro" id="IPR005311">
    <property type="entry name" value="PBP_dimer"/>
</dbReference>
<comment type="similarity">
    <text evidence="2">Belongs to the transpeptidase family.</text>
</comment>
<dbReference type="InterPro" id="IPR012338">
    <property type="entry name" value="Beta-lactam/transpept-like"/>
</dbReference>
<protein>
    <submittedName>
        <fullName evidence="7">Penicillin-binding protein 2</fullName>
    </submittedName>
</protein>
<gene>
    <name evidence="7" type="ORF">BJP36_30895</name>
</gene>
<dbReference type="PANTHER" id="PTHR30627:SF1">
    <property type="entry name" value="PEPTIDOGLYCAN D,D-TRANSPEPTIDASE FTSI"/>
    <property type="match status" value="1"/>
</dbReference>
<evidence type="ECO:0000256" key="1">
    <source>
        <dbReference type="ARBA" id="ARBA00004370"/>
    </source>
</evidence>